<dbReference type="Gene3D" id="3.10.180.10">
    <property type="entry name" value="2,3-Dihydroxybiphenyl 1,2-Dioxygenase, domain 1"/>
    <property type="match status" value="1"/>
</dbReference>
<evidence type="ECO:0000259" key="3">
    <source>
        <dbReference type="PROSITE" id="PS51819"/>
    </source>
</evidence>
<proteinExistence type="inferred from homology"/>
<dbReference type="InterPro" id="IPR051785">
    <property type="entry name" value="MMCE/EMCE_epimerase"/>
</dbReference>
<evidence type="ECO:0000313" key="4">
    <source>
        <dbReference type="EMBL" id="SDE41491.1"/>
    </source>
</evidence>
<dbReference type="InterPro" id="IPR017515">
    <property type="entry name" value="MeMalonyl-CoA_epimerase"/>
</dbReference>
<keyword evidence="2" id="KW-0479">Metal-binding</keyword>
<dbReference type="GO" id="GO:0004493">
    <property type="term" value="F:methylmalonyl-CoA epimerase activity"/>
    <property type="evidence" value="ECO:0007669"/>
    <property type="project" value="TreeGrafter"/>
</dbReference>
<name>A0A1G7CQI9_9BACT</name>
<dbReference type="AlphaFoldDB" id="A0A1G7CQI9"/>
<reference evidence="5" key="1">
    <citation type="submission" date="2016-10" db="EMBL/GenBank/DDBJ databases">
        <authorList>
            <person name="Varghese N."/>
            <person name="Submissions S."/>
        </authorList>
    </citation>
    <scope>NUCLEOTIDE SEQUENCE [LARGE SCALE GENOMIC DNA]</scope>
    <source>
        <strain evidence="5">DSM 8987</strain>
    </source>
</reference>
<dbReference type="NCBIfam" id="TIGR03081">
    <property type="entry name" value="metmalonyl_epim"/>
    <property type="match status" value="1"/>
</dbReference>
<organism evidence="4 5">
    <name type="scientific">Desulfuromonas thiophila</name>
    <dbReference type="NCBI Taxonomy" id="57664"/>
    <lineage>
        <taxon>Bacteria</taxon>
        <taxon>Pseudomonadati</taxon>
        <taxon>Thermodesulfobacteriota</taxon>
        <taxon>Desulfuromonadia</taxon>
        <taxon>Desulfuromonadales</taxon>
        <taxon>Desulfuromonadaceae</taxon>
        <taxon>Desulfuromonas</taxon>
    </lineage>
</organism>
<sequence length="141" mass="15267">MVKKINHIGVAVTSIAEALPFYRDQLGMVYEGSEEVADQQVRVAFLAVGESRIELLEPTSETSPVARFLAKSGPGMHHIAYEVDDIVAYLEQLRGAGVRLIDEQPRRGAHNTRIAFIHPKSSGGVLTEICQAGDSGAEATH</sequence>
<dbReference type="InterPro" id="IPR037523">
    <property type="entry name" value="VOC_core"/>
</dbReference>
<dbReference type="Pfam" id="PF13669">
    <property type="entry name" value="Glyoxalase_4"/>
    <property type="match status" value="1"/>
</dbReference>
<dbReference type="OrthoDB" id="332982at2"/>
<dbReference type="SUPFAM" id="SSF54593">
    <property type="entry name" value="Glyoxalase/Bleomycin resistance protein/Dihydroxybiphenyl dioxygenase"/>
    <property type="match status" value="1"/>
</dbReference>
<dbReference type="RefSeq" id="WP_092078892.1">
    <property type="nucleotide sequence ID" value="NZ_FNAQ01000010.1"/>
</dbReference>
<dbReference type="PANTHER" id="PTHR43048">
    <property type="entry name" value="METHYLMALONYL-COA EPIMERASE"/>
    <property type="match status" value="1"/>
</dbReference>
<dbReference type="PANTHER" id="PTHR43048:SF3">
    <property type="entry name" value="METHYLMALONYL-COA EPIMERASE, MITOCHONDRIAL"/>
    <property type="match status" value="1"/>
</dbReference>
<evidence type="ECO:0000256" key="1">
    <source>
        <dbReference type="ARBA" id="ARBA00009308"/>
    </source>
</evidence>
<keyword evidence="5" id="KW-1185">Reference proteome</keyword>
<dbReference type="STRING" id="57664.SAMN05661003_11068"/>
<feature type="domain" description="VOC" evidence="3">
    <location>
        <begin position="4"/>
        <end position="132"/>
    </location>
</feature>
<dbReference type="EMBL" id="FNAQ01000010">
    <property type="protein sequence ID" value="SDE41491.1"/>
    <property type="molecule type" value="Genomic_DNA"/>
</dbReference>
<gene>
    <name evidence="4" type="ORF">SAMN05661003_11068</name>
</gene>
<dbReference type="GO" id="GO:0046872">
    <property type="term" value="F:metal ion binding"/>
    <property type="evidence" value="ECO:0007669"/>
    <property type="project" value="UniProtKB-KW"/>
</dbReference>
<evidence type="ECO:0000313" key="5">
    <source>
        <dbReference type="Proteomes" id="UP000243205"/>
    </source>
</evidence>
<evidence type="ECO:0000256" key="2">
    <source>
        <dbReference type="ARBA" id="ARBA00022723"/>
    </source>
</evidence>
<dbReference type="Proteomes" id="UP000243205">
    <property type="component" value="Unassembled WGS sequence"/>
</dbReference>
<dbReference type="CDD" id="cd07249">
    <property type="entry name" value="MMCE"/>
    <property type="match status" value="1"/>
</dbReference>
<protein>
    <submittedName>
        <fullName evidence="4">Methylmalonyl-CoA epimerase</fullName>
    </submittedName>
</protein>
<dbReference type="InterPro" id="IPR029068">
    <property type="entry name" value="Glyas_Bleomycin-R_OHBP_Dase"/>
</dbReference>
<dbReference type="PROSITE" id="PS51819">
    <property type="entry name" value="VOC"/>
    <property type="match status" value="1"/>
</dbReference>
<dbReference type="GO" id="GO:0046491">
    <property type="term" value="P:L-methylmalonyl-CoA metabolic process"/>
    <property type="evidence" value="ECO:0007669"/>
    <property type="project" value="TreeGrafter"/>
</dbReference>
<accession>A0A1G7CQI9</accession>
<comment type="similarity">
    <text evidence="1">Belongs to the methylmalonyl-CoA epimerase family.</text>
</comment>